<name>A0A850ENX7_9BACL</name>
<feature type="compositionally biased region" description="Gly residues" evidence="2">
    <location>
        <begin position="762"/>
        <end position="774"/>
    </location>
</feature>
<dbReference type="RefSeq" id="WP_175371996.1">
    <property type="nucleotide sequence ID" value="NZ_JABWCS010000209.1"/>
</dbReference>
<dbReference type="AlphaFoldDB" id="A0A850ENX7"/>
<feature type="region of interest" description="Disordered" evidence="2">
    <location>
        <begin position="165"/>
        <end position="233"/>
    </location>
</feature>
<feature type="domain" description="TPM" evidence="4">
    <location>
        <begin position="32"/>
        <end position="159"/>
    </location>
</feature>
<feature type="chain" id="PRO_5032678393" evidence="3">
    <location>
        <begin position="22"/>
        <end position="802"/>
    </location>
</feature>
<comment type="caution">
    <text evidence="5">The sequence shown here is derived from an EMBL/GenBank/DDBJ whole genome shotgun (WGS) entry which is preliminary data.</text>
</comment>
<keyword evidence="3" id="KW-0732">Signal</keyword>
<feature type="compositionally biased region" description="Low complexity" evidence="2">
    <location>
        <begin position="165"/>
        <end position="187"/>
    </location>
</feature>
<feature type="region of interest" description="Disordered" evidence="2">
    <location>
        <begin position="743"/>
        <end position="802"/>
    </location>
</feature>
<evidence type="ECO:0000313" key="6">
    <source>
        <dbReference type="Proteomes" id="UP000564806"/>
    </source>
</evidence>
<feature type="compositionally biased region" description="Low complexity" evidence="2">
    <location>
        <begin position="775"/>
        <end position="786"/>
    </location>
</feature>
<feature type="compositionally biased region" description="Low complexity" evidence="2">
    <location>
        <begin position="745"/>
        <end position="761"/>
    </location>
</feature>
<feature type="signal peptide" evidence="3">
    <location>
        <begin position="1"/>
        <end position="21"/>
    </location>
</feature>
<feature type="coiled-coil region" evidence="1">
    <location>
        <begin position="341"/>
        <end position="396"/>
    </location>
</feature>
<keyword evidence="1" id="KW-0175">Coiled coil</keyword>
<evidence type="ECO:0000256" key="2">
    <source>
        <dbReference type="SAM" id="MobiDB-lite"/>
    </source>
</evidence>
<evidence type="ECO:0000256" key="3">
    <source>
        <dbReference type="SAM" id="SignalP"/>
    </source>
</evidence>
<accession>A0A850ENX7</accession>
<dbReference type="EMBL" id="JABWCS010000209">
    <property type="protein sequence ID" value="NUU61470.1"/>
    <property type="molecule type" value="Genomic_DNA"/>
</dbReference>
<gene>
    <name evidence="5" type="ORF">HPT30_14100</name>
</gene>
<sequence length="802" mass="86197">MKKCILLFLMISLIWVPGVFAADIPAQGANLVQDEAGLLDSRDITAISKVTAGEAFTFHVLTVDSTEGRSAEDYANDIFDSWGLAARDVLLLIAVQNHDVQLVFENPPLQAAINTWAKDQGASSGSAALVKLLDTYFVPSAKHGDFAEGITSLLNAVQELGRAGSISGTTQSGSGAASGSQGSSSGAGSHGSGSAGTGSATGSHGSSSAGAGSATGSHGSSSAGAGSAALQDSGSRSSTAARATVFVGAALLLGALFVLLTGLRRSKQLGEQNEQLSGLLVRTNQALESLKPFQGIVQGKTGALVEAISTRLSTRLVDISARSGQDAKPALYRLGELKKTLEKLRQDNGAFSAALEEDEKQIEVINEADRHVKQRITALKKEIPELDEALQALIRETGYNLQAMVQDLQTLAEKAAKADQLELFDPIAAQEFTEDAQKRQTKIGKDLQDVSVYNDKLKAFSGVLSDTRTTISALITQHSLQNMKVRPYDHLEQAQAQAEVIKTPLQSGDMDEVRSIAARMDLLLSEAVAMTERQGQIRGQNRRDLETVRTNWTTLKQRRDELQSRFRDAGGRFAEQHLASAREALEEWGTRLQEGAGEVPQIETWTSDERGEFDQARSGLDRLLSLQDEASAQFSDISEGLDVLNSRLDKINRMLAEGPARVDAAQSLLKRNGLARRARSHNPLIADYEKLTLRLVSPPFHLDELETLARSYEAAISSFVEEANRLVRQKQEQERQAAMALMLEQQRQQQRQQQQTHNSNSFGGGNHSSGGSSWGSGDSNRSSGGSSWDGGGNDRSSGGSKW</sequence>
<evidence type="ECO:0000256" key="1">
    <source>
        <dbReference type="SAM" id="Coils"/>
    </source>
</evidence>
<organism evidence="5 6">
    <name type="scientific">Paenibacillus agri</name>
    <dbReference type="NCBI Taxonomy" id="2744309"/>
    <lineage>
        <taxon>Bacteria</taxon>
        <taxon>Bacillati</taxon>
        <taxon>Bacillota</taxon>
        <taxon>Bacilli</taxon>
        <taxon>Bacillales</taxon>
        <taxon>Paenibacillaceae</taxon>
        <taxon>Paenibacillus</taxon>
    </lineage>
</organism>
<keyword evidence="6" id="KW-1185">Reference proteome</keyword>
<evidence type="ECO:0000313" key="5">
    <source>
        <dbReference type="EMBL" id="NUU61470.1"/>
    </source>
</evidence>
<dbReference type="Gene3D" id="3.10.310.50">
    <property type="match status" value="1"/>
</dbReference>
<proteinExistence type="predicted"/>
<protein>
    <submittedName>
        <fullName evidence="5">TPM domain-containing protein</fullName>
    </submittedName>
</protein>
<reference evidence="5" key="1">
    <citation type="submission" date="2020-06" db="EMBL/GenBank/DDBJ databases">
        <title>Paenibacillus sp. nov., isolated from soil.</title>
        <authorList>
            <person name="Seo Y.L."/>
        </authorList>
    </citation>
    <scope>NUCLEOTIDE SEQUENCE [LARGE SCALE GENOMIC DNA]</scope>
    <source>
        <strain evidence="5">JW14</strain>
    </source>
</reference>
<dbReference type="Pfam" id="PF04536">
    <property type="entry name" value="TPM_phosphatase"/>
    <property type="match status" value="1"/>
</dbReference>
<evidence type="ECO:0000259" key="4">
    <source>
        <dbReference type="Pfam" id="PF04536"/>
    </source>
</evidence>
<dbReference type="InterPro" id="IPR007621">
    <property type="entry name" value="TPM_dom"/>
</dbReference>
<dbReference type="Proteomes" id="UP000564806">
    <property type="component" value="Unassembled WGS sequence"/>
</dbReference>
<feature type="compositionally biased region" description="Low complexity" evidence="2">
    <location>
        <begin position="197"/>
        <end position="233"/>
    </location>
</feature>